<name>A0A7S3R3Y2_DUNTE</name>
<feature type="compositionally biased region" description="Polar residues" evidence="5">
    <location>
        <begin position="1019"/>
        <end position="1033"/>
    </location>
</feature>
<reference evidence="9" key="1">
    <citation type="submission" date="2021-01" db="EMBL/GenBank/DDBJ databases">
        <authorList>
            <person name="Corre E."/>
            <person name="Pelletier E."/>
            <person name="Niang G."/>
            <person name="Scheremetjew M."/>
            <person name="Finn R."/>
            <person name="Kale V."/>
            <person name="Holt S."/>
            <person name="Cochrane G."/>
            <person name="Meng A."/>
            <person name="Brown T."/>
            <person name="Cohen L."/>
        </authorList>
    </citation>
    <scope>NUCLEOTIDE SEQUENCE</scope>
    <source>
        <strain evidence="9">CCMP1320</strain>
    </source>
</reference>
<feature type="compositionally biased region" description="Polar residues" evidence="5">
    <location>
        <begin position="488"/>
        <end position="516"/>
    </location>
</feature>
<feature type="domain" description="Dicer dsRNA-binding fold" evidence="8">
    <location>
        <begin position="883"/>
        <end position="976"/>
    </location>
</feature>
<feature type="region of interest" description="Disordered" evidence="5">
    <location>
        <begin position="1017"/>
        <end position="1037"/>
    </location>
</feature>
<feature type="region of interest" description="Disordered" evidence="5">
    <location>
        <begin position="1045"/>
        <end position="1064"/>
    </location>
</feature>
<feature type="domain" description="Helicase ATP-binding" evidence="6">
    <location>
        <begin position="15"/>
        <end position="325"/>
    </location>
</feature>
<dbReference type="InterPro" id="IPR011545">
    <property type="entry name" value="DEAD/DEAH_box_helicase_dom"/>
</dbReference>
<keyword evidence="4" id="KW-0694">RNA-binding</keyword>
<evidence type="ECO:0000259" key="7">
    <source>
        <dbReference type="PROSITE" id="PS51194"/>
    </source>
</evidence>
<feature type="region of interest" description="Disordered" evidence="5">
    <location>
        <begin position="478"/>
        <end position="517"/>
    </location>
</feature>
<feature type="compositionally biased region" description="Low complexity" evidence="5">
    <location>
        <begin position="134"/>
        <end position="151"/>
    </location>
</feature>
<dbReference type="InterPro" id="IPR027417">
    <property type="entry name" value="P-loop_NTPase"/>
</dbReference>
<dbReference type="SUPFAM" id="SSF52540">
    <property type="entry name" value="P-loop containing nucleoside triphosphate hydrolases"/>
    <property type="match status" value="1"/>
</dbReference>
<dbReference type="InterPro" id="IPR005034">
    <property type="entry name" value="Dicer_dimerisation"/>
</dbReference>
<evidence type="ECO:0000256" key="5">
    <source>
        <dbReference type="SAM" id="MobiDB-lite"/>
    </source>
</evidence>
<dbReference type="InterPro" id="IPR001650">
    <property type="entry name" value="Helicase_C-like"/>
</dbReference>
<dbReference type="AlphaFoldDB" id="A0A7S3R3Y2"/>
<dbReference type="GO" id="GO:0005524">
    <property type="term" value="F:ATP binding"/>
    <property type="evidence" value="ECO:0007669"/>
    <property type="project" value="UniProtKB-KW"/>
</dbReference>
<evidence type="ECO:0000313" key="9">
    <source>
        <dbReference type="EMBL" id="CAE0501800.1"/>
    </source>
</evidence>
<dbReference type="Gene3D" id="3.30.160.380">
    <property type="entry name" value="Dicer dimerisation domain"/>
    <property type="match status" value="1"/>
</dbReference>
<evidence type="ECO:0000256" key="1">
    <source>
        <dbReference type="ARBA" id="ARBA00022741"/>
    </source>
</evidence>
<dbReference type="PANTHER" id="PTHR14950:SF37">
    <property type="entry name" value="ENDORIBONUCLEASE DICER"/>
    <property type="match status" value="1"/>
</dbReference>
<dbReference type="InterPro" id="IPR014001">
    <property type="entry name" value="Helicase_ATP-bd"/>
</dbReference>
<proteinExistence type="inferred from homology"/>
<evidence type="ECO:0000256" key="3">
    <source>
        <dbReference type="ARBA" id="ARBA00022840"/>
    </source>
</evidence>
<evidence type="ECO:0000256" key="2">
    <source>
        <dbReference type="ARBA" id="ARBA00022801"/>
    </source>
</evidence>
<accession>A0A7S3R3Y2</accession>
<evidence type="ECO:0000259" key="8">
    <source>
        <dbReference type="PROSITE" id="PS51327"/>
    </source>
</evidence>
<sequence length="1212" mass="129478">MNGAGNDDRPYQRWCTQQAYERNVIVVLPTGTGKTRVAVRAIQAASQDLQKQLACPYPPSTRLLPALFLAPTESLCLQQADVLSGAGLRVACMCAGVMSTLALKQRHQQQEQDGFRAAHQKPGDRFTSNIPLGSRQSSSSSSSRSSSVDLESSSDEEAASFDPVCAAAHIPEQRGHAQEEAMSLALTIGTWTPGDGCPSLCESARAASGGPPDASSMKLPICGRMEANSRRCWSALLSGYYDVLVATPAELVAGLVHAYIKVPDAALWVFDEAHHTTGDHAYAVLARFLASVEVQRQPRILGLTATPPLTWSQSVDSVAEKVLALEKSFGASLITAPNNDHEALLPTVLEAPLTFAPSQPPVALAEALETLEQSQKTLWDVAGHKQARQLLATQAHLEKAVAMAGQTQNLGAGMVLDESLTNSYHTMATQVSAAMDCCQELGLWSCVASLRHGLLSKVDAKVFSYALEETDEQEGFLRPWQKRRQLDGTKSSNGEGMQRSTARSEQGGQRLYSGSNPALVEMEGKRKDLEARLRSAVGTGGCSKCRSFGELEAAAARRALSNALLALCEAAAPDDTDLYCELAASIDSTFDKHGVLSSVQDGHLADAVATRILQLMPPSHMVQLLLPHVAGTSREHNTESDYSPWADASTMDSTSGWFSTKLKALVPLLVSGQPLSQAQHVPVCPVSAVAGLPKWRGSAMVFAERKATALVMHELMCTLPAYAKNGVKSSPFIGDTNGFASANPPSRMSLNTQRRVMSSFHSGELNMLFATRVGAEGLDFGRCGLVCLFDLPNHVQDYLQCRGRGRLQASLCVRLMEEGHAVSRRKFENLVGDAAKLRSAIAARHRAYLAGGRLSSSGSPIPLEDGGGFTLPATGAHCPPSCAKDILESYCNSLPGNTEYMQLRPRCTTSSKGEGYFSAVLFMPSNSAVLVAKSGGNFKGKSIAKRACALAAVRALHGLQAIDDHLCPVGLALPQDGKPENAALAEKIMHRDMVGTIARVDLEHSLAQVLLPLSHRHPQQGQGTTASHQTCPRNQGDLEARTGTERAAGAPAPEQGCAAAAPPHAPGHRTMQLYGFVLQRTPLPAPHLMGPLGIPVYDDAGDNVDTARHSSGEGVDRCPWPSPPLAPPQSECPPAAYVPMDIDVEEFQAQAACKGGESGKDSSSSSSSSSRAVLWTWSQAVMRRLHHSILFAQLHTSQNSEVTRKKRQCPLL</sequence>
<evidence type="ECO:0000256" key="4">
    <source>
        <dbReference type="PROSITE-ProRule" id="PRU00657"/>
    </source>
</evidence>
<dbReference type="PROSITE" id="PS51192">
    <property type="entry name" value="HELICASE_ATP_BIND_1"/>
    <property type="match status" value="1"/>
</dbReference>
<feature type="region of interest" description="Disordered" evidence="5">
    <location>
        <begin position="108"/>
        <end position="153"/>
    </location>
</feature>
<organism evidence="9">
    <name type="scientific">Dunaliella tertiolecta</name>
    <name type="common">Green alga</name>
    <dbReference type="NCBI Taxonomy" id="3047"/>
    <lineage>
        <taxon>Eukaryota</taxon>
        <taxon>Viridiplantae</taxon>
        <taxon>Chlorophyta</taxon>
        <taxon>core chlorophytes</taxon>
        <taxon>Chlorophyceae</taxon>
        <taxon>CS clade</taxon>
        <taxon>Chlamydomonadales</taxon>
        <taxon>Dunaliellaceae</taxon>
        <taxon>Dunaliella</taxon>
    </lineage>
</organism>
<dbReference type="PROSITE" id="PS51327">
    <property type="entry name" value="DICER_DSRBF"/>
    <property type="match status" value="1"/>
</dbReference>
<keyword evidence="1" id="KW-0547">Nucleotide-binding</keyword>
<dbReference type="GO" id="GO:0016891">
    <property type="term" value="F:RNA endonuclease activity producing 5'-phosphomonoesters, hydrolytic mechanism"/>
    <property type="evidence" value="ECO:0007669"/>
    <property type="project" value="InterPro"/>
</dbReference>
<protein>
    <submittedName>
        <fullName evidence="9">Uncharacterized protein</fullName>
    </submittedName>
</protein>
<dbReference type="PROSITE" id="PS51194">
    <property type="entry name" value="HELICASE_CTER"/>
    <property type="match status" value="1"/>
</dbReference>
<dbReference type="SMART" id="SM00490">
    <property type="entry name" value="HELICc"/>
    <property type="match status" value="1"/>
</dbReference>
<gene>
    <name evidence="9" type="ORF">DTER00134_LOCUS16873</name>
</gene>
<evidence type="ECO:0000259" key="6">
    <source>
        <dbReference type="PROSITE" id="PS51192"/>
    </source>
</evidence>
<dbReference type="Pfam" id="PF03368">
    <property type="entry name" value="Dicer_dimer"/>
    <property type="match status" value="1"/>
</dbReference>
<comment type="similarity">
    <text evidence="4">Belongs to the helicase family. Dicer subfamily.</text>
</comment>
<dbReference type="PANTHER" id="PTHR14950">
    <property type="entry name" value="DICER-RELATED"/>
    <property type="match status" value="1"/>
</dbReference>
<dbReference type="InterPro" id="IPR038248">
    <property type="entry name" value="Dicer_dimer_sf"/>
</dbReference>
<keyword evidence="2" id="KW-0378">Hydrolase</keyword>
<dbReference type="EMBL" id="HBIP01027899">
    <property type="protein sequence ID" value="CAE0501800.1"/>
    <property type="molecule type" value="Transcribed_RNA"/>
</dbReference>
<dbReference type="Pfam" id="PF00270">
    <property type="entry name" value="DEAD"/>
    <property type="match status" value="2"/>
</dbReference>
<keyword evidence="3" id="KW-0067">ATP-binding</keyword>
<feature type="compositionally biased region" description="Low complexity" evidence="5">
    <location>
        <begin position="1047"/>
        <end position="1062"/>
    </location>
</feature>
<feature type="domain" description="Helicase C-terminal" evidence="7">
    <location>
        <begin position="687"/>
        <end position="867"/>
    </location>
</feature>
<dbReference type="Pfam" id="PF00271">
    <property type="entry name" value="Helicase_C"/>
    <property type="match status" value="1"/>
</dbReference>
<dbReference type="SMART" id="SM00487">
    <property type="entry name" value="DEXDc"/>
    <property type="match status" value="1"/>
</dbReference>
<dbReference type="Gene3D" id="3.40.50.300">
    <property type="entry name" value="P-loop containing nucleotide triphosphate hydrolases"/>
    <property type="match status" value="3"/>
</dbReference>
<feature type="compositionally biased region" description="Basic and acidic residues" evidence="5">
    <location>
        <begin position="108"/>
        <end position="124"/>
    </location>
</feature>
<dbReference type="GO" id="GO:0003723">
    <property type="term" value="F:RNA binding"/>
    <property type="evidence" value="ECO:0007669"/>
    <property type="project" value="UniProtKB-UniRule"/>
</dbReference>